<feature type="signal peptide" evidence="3">
    <location>
        <begin position="1"/>
        <end position="20"/>
    </location>
</feature>
<evidence type="ECO:0000313" key="6">
    <source>
        <dbReference type="EMBL" id="UOQ65838.1"/>
    </source>
</evidence>
<keyword evidence="2" id="KW-0813">Transport</keyword>
<feature type="chain" id="PRO_5045739407" evidence="3">
    <location>
        <begin position="21"/>
        <end position="821"/>
    </location>
</feature>
<dbReference type="RefSeq" id="WP_245119819.1">
    <property type="nucleotide sequence ID" value="NZ_CP095061.1"/>
</dbReference>
<keyword evidence="1 3" id="KW-0732">Signal</keyword>
<dbReference type="PANTHER" id="PTHR30069:SF29">
    <property type="entry name" value="HEMOGLOBIN AND HEMOGLOBIN-HAPTOGLOBIN-BINDING PROTEIN 1-RELATED"/>
    <property type="match status" value="1"/>
</dbReference>
<organism evidence="6 7">
    <name type="scientific">Hymenobacter volaticus</name>
    <dbReference type="NCBI Taxonomy" id="2932254"/>
    <lineage>
        <taxon>Bacteria</taxon>
        <taxon>Pseudomonadati</taxon>
        <taxon>Bacteroidota</taxon>
        <taxon>Cytophagia</taxon>
        <taxon>Cytophagales</taxon>
        <taxon>Hymenobacteraceae</taxon>
        <taxon>Hymenobacter</taxon>
    </lineage>
</organism>
<evidence type="ECO:0000259" key="4">
    <source>
        <dbReference type="Pfam" id="PF01835"/>
    </source>
</evidence>
<proteinExistence type="inferred from homology"/>
<protein>
    <submittedName>
        <fullName evidence="6">TonB-dependent receptor plug domain-containing protein</fullName>
    </submittedName>
</protein>
<keyword evidence="2" id="KW-0998">Cell outer membrane</keyword>
<dbReference type="Gene3D" id="2.60.40.1930">
    <property type="match status" value="1"/>
</dbReference>
<evidence type="ECO:0000256" key="3">
    <source>
        <dbReference type="SAM" id="SignalP"/>
    </source>
</evidence>
<keyword evidence="2" id="KW-1134">Transmembrane beta strand</keyword>
<dbReference type="InterPro" id="IPR002890">
    <property type="entry name" value="MG2"/>
</dbReference>
<evidence type="ECO:0000256" key="1">
    <source>
        <dbReference type="ARBA" id="ARBA00022729"/>
    </source>
</evidence>
<accession>A0ABY4G4U9</accession>
<gene>
    <name evidence="6" type="ORF">MUN86_20300</name>
</gene>
<evidence type="ECO:0000256" key="2">
    <source>
        <dbReference type="PROSITE-ProRule" id="PRU01360"/>
    </source>
</evidence>
<dbReference type="Gene3D" id="2.170.130.10">
    <property type="entry name" value="TonB-dependent receptor, plug domain"/>
    <property type="match status" value="1"/>
</dbReference>
<sequence>MRRYLLSILVLAGTCLLSLAFQGPPDAFIALVIKQLTRFYASTYPEKSYLQFDKDTYAAGETIWFKAYVVEGSTHLPDTLSRILYVDLLNPDQKVVQQRVLTLKGGTSPGDFQLADSLKQGTYTVRAYTSWMRNAGTGYFFTRPLTVWSSAVATASKPGRRPTTVTPPSTPPASKWLDVQLFPEGGQFVTGLLSTVGFKAIDSYGMGVDIQGVIQDEAGQPVTEFRSEHLGMGRFQLKPEAGKRYVAVVRQPDGQRVRHELPAAQPTGFTMRVLQLLTSYQVAIQCKLPPNSPAERVTVVGHVRGQVVYAGQGEISEGNTFSTSIPKDRFPGGVVHFTLFDSKQVARCERLAFTNANPGLRITLQPDKPSYGPREKVTVNVAVTDEAGRPAPGQFSVAVNSTALVPLDSSAIDIRTHLLLTSDLRGTVEQPGYYFRNQKPDTRQALDNLLLTQGWRRFVWKPLLANKLGDFPYPLEQTLSLSGQVFGNKQAPAVNTKVSLFRFGSAQDITQATTDSAGHFLFMGFSGRDTARVLVQVPSQKGLRNPNVKLDRRVIEASKFPARPLPDAIPAREPYLISSKRQQVVERQYSPNAKSIMLGNVTVKGKKTVQPDTRRIYGQADVVVKTKDIPAASSYTNVLQLLQGRVAGVSVTGNPINMNVQIRGQGTPLILIDGIPVDTDALNSIPVTDVESVEVLKGPSAAIYGSRGGGGVIAIFTKRGNPDYDFSNDPARPGIQPYTMPQLYQAREFYAPTYANTKNASVPDFRSATLYWNPTVRTDASGQATLSFYSSEEAGPFRMTLEGISNTGAPGHGTGSFQVSK</sequence>
<dbReference type="PROSITE" id="PS52016">
    <property type="entry name" value="TONB_DEPENDENT_REC_3"/>
    <property type="match status" value="1"/>
</dbReference>
<evidence type="ECO:0000313" key="7">
    <source>
        <dbReference type="Proteomes" id="UP000830401"/>
    </source>
</evidence>
<feature type="domain" description="TonB-dependent receptor plug" evidence="5">
    <location>
        <begin position="622"/>
        <end position="712"/>
    </location>
</feature>
<dbReference type="InterPro" id="IPR039426">
    <property type="entry name" value="TonB-dep_rcpt-like"/>
</dbReference>
<keyword evidence="2" id="KW-0472">Membrane</keyword>
<dbReference type="InterPro" id="IPR037066">
    <property type="entry name" value="Plug_dom_sf"/>
</dbReference>
<keyword evidence="6" id="KW-0675">Receptor</keyword>
<name>A0ABY4G4U9_9BACT</name>
<dbReference type="SUPFAM" id="SSF56935">
    <property type="entry name" value="Porins"/>
    <property type="match status" value="1"/>
</dbReference>
<keyword evidence="7" id="KW-1185">Reference proteome</keyword>
<comment type="similarity">
    <text evidence="2">Belongs to the TonB-dependent receptor family.</text>
</comment>
<dbReference type="PANTHER" id="PTHR30069">
    <property type="entry name" value="TONB-DEPENDENT OUTER MEMBRANE RECEPTOR"/>
    <property type="match status" value="1"/>
</dbReference>
<comment type="subcellular location">
    <subcellularLocation>
        <location evidence="2">Cell outer membrane</location>
        <topology evidence="2">Multi-pass membrane protein</topology>
    </subcellularLocation>
</comment>
<feature type="domain" description="Macroglobulin" evidence="4">
    <location>
        <begin position="48"/>
        <end position="134"/>
    </location>
</feature>
<dbReference type="InterPro" id="IPR012910">
    <property type="entry name" value="Plug_dom"/>
</dbReference>
<keyword evidence="2" id="KW-0812">Transmembrane</keyword>
<dbReference type="EMBL" id="CP095061">
    <property type="protein sequence ID" value="UOQ65838.1"/>
    <property type="molecule type" value="Genomic_DNA"/>
</dbReference>
<dbReference type="Pfam" id="PF07715">
    <property type="entry name" value="Plug"/>
    <property type="match status" value="1"/>
</dbReference>
<dbReference type="Pfam" id="PF01835">
    <property type="entry name" value="MG2"/>
    <property type="match status" value="1"/>
</dbReference>
<evidence type="ECO:0000259" key="5">
    <source>
        <dbReference type="Pfam" id="PF07715"/>
    </source>
</evidence>
<dbReference type="Proteomes" id="UP000830401">
    <property type="component" value="Chromosome"/>
</dbReference>
<reference evidence="6" key="1">
    <citation type="submission" date="2022-04" db="EMBL/GenBank/DDBJ databases">
        <title>Hymenobacter sp. isolated from the air.</title>
        <authorList>
            <person name="Won M."/>
            <person name="Lee C.-M."/>
            <person name="Woen H.-Y."/>
            <person name="Kwon S.-W."/>
        </authorList>
    </citation>
    <scope>NUCLEOTIDE SEQUENCE</scope>
    <source>
        <strain evidence="6">5420S-77</strain>
    </source>
</reference>